<gene>
    <name evidence="1" type="ORF">SDC9_154789</name>
</gene>
<evidence type="ECO:0000313" key="1">
    <source>
        <dbReference type="EMBL" id="MPN07519.1"/>
    </source>
</evidence>
<dbReference type="EMBL" id="VSSQ01053485">
    <property type="protein sequence ID" value="MPN07519.1"/>
    <property type="molecule type" value="Genomic_DNA"/>
</dbReference>
<comment type="caution">
    <text evidence="1">The sequence shown here is derived from an EMBL/GenBank/DDBJ whole genome shotgun (WGS) entry which is preliminary data.</text>
</comment>
<reference evidence="1" key="1">
    <citation type="submission" date="2019-08" db="EMBL/GenBank/DDBJ databases">
        <authorList>
            <person name="Kucharzyk K."/>
            <person name="Murdoch R.W."/>
            <person name="Higgins S."/>
            <person name="Loffler F."/>
        </authorList>
    </citation>
    <scope>NUCLEOTIDE SEQUENCE</scope>
</reference>
<proteinExistence type="predicted"/>
<dbReference type="AlphaFoldDB" id="A0A645F265"/>
<protein>
    <submittedName>
        <fullName evidence="1">Uncharacterized protein</fullName>
    </submittedName>
</protein>
<accession>A0A645F265</accession>
<organism evidence="1">
    <name type="scientific">bioreactor metagenome</name>
    <dbReference type="NCBI Taxonomy" id="1076179"/>
    <lineage>
        <taxon>unclassified sequences</taxon>
        <taxon>metagenomes</taxon>
        <taxon>ecological metagenomes</taxon>
    </lineage>
</organism>
<name>A0A645F265_9ZZZZ</name>
<sequence length="130" mass="14288">MRHLLFFTDGEQETFLSDEVGDDGNTILQHIIEGEGNALKDDAVFTEPGEFQDVVDDGLHRLCCRSDAFDIPSLVCIKLGLFQEVAHPTYPVERGTDLVRNACEKPALLLVRGLCLPLGKVLLLDGHAKA</sequence>